<name>A0A7V4JQE3_9BACT</name>
<keyword evidence="9" id="KW-0460">Magnesium</keyword>
<dbReference type="InterPro" id="IPR002646">
    <property type="entry name" value="PolA_pol_head_dom"/>
</dbReference>
<evidence type="ECO:0000256" key="6">
    <source>
        <dbReference type="ARBA" id="ARBA00022741"/>
    </source>
</evidence>
<keyword evidence="2 11" id="KW-0808">Transferase</keyword>
<dbReference type="Pfam" id="PF12627">
    <property type="entry name" value="PolyA_pol_RNAbd"/>
    <property type="match status" value="1"/>
</dbReference>
<comment type="cofactor">
    <cofactor evidence="1">
        <name>Mg(2+)</name>
        <dbReference type="ChEBI" id="CHEBI:18420"/>
    </cofactor>
</comment>
<keyword evidence="3" id="KW-0819">tRNA processing</keyword>
<protein>
    <submittedName>
        <fullName evidence="13">CCA tRNA nucleotidyltransferase</fullName>
    </submittedName>
</protein>
<proteinExistence type="inferred from homology"/>
<evidence type="ECO:0000256" key="4">
    <source>
        <dbReference type="ARBA" id="ARBA00022695"/>
    </source>
</evidence>
<dbReference type="InterPro" id="IPR032810">
    <property type="entry name" value="CCA-adding_enz_C"/>
</dbReference>
<dbReference type="SUPFAM" id="SSF81891">
    <property type="entry name" value="Poly A polymerase C-terminal region-like"/>
    <property type="match status" value="1"/>
</dbReference>
<dbReference type="InterPro" id="IPR003607">
    <property type="entry name" value="HD/PDEase_dom"/>
</dbReference>
<keyword evidence="6" id="KW-0547">Nucleotide-binding</keyword>
<dbReference type="Pfam" id="PF01966">
    <property type="entry name" value="HD"/>
    <property type="match status" value="1"/>
</dbReference>
<organism evidence="13">
    <name type="scientific">Thermodesulfobacterium geofontis</name>
    <dbReference type="NCBI Taxonomy" id="1295609"/>
    <lineage>
        <taxon>Bacteria</taxon>
        <taxon>Pseudomonadati</taxon>
        <taxon>Thermodesulfobacteriota</taxon>
        <taxon>Thermodesulfobacteria</taxon>
        <taxon>Thermodesulfobacteriales</taxon>
        <taxon>Thermodesulfobacteriaceae</taxon>
        <taxon>Thermodesulfobacterium</taxon>
    </lineage>
</organism>
<evidence type="ECO:0000256" key="10">
    <source>
        <dbReference type="ARBA" id="ARBA00022884"/>
    </source>
</evidence>
<gene>
    <name evidence="13" type="ORF">ENU91_03980</name>
</gene>
<dbReference type="AlphaFoldDB" id="A0A7V4JQE3"/>
<dbReference type="GO" id="GO:0042245">
    <property type="term" value="P:RNA repair"/>
    <property type="evidence" value="ECO:0007669"/>
    <property type="project" value="UniProtKB-KW"/>
</dbReference>
<dbReference type="PANTHER" id="PTHR47545:SF1">
    <property type="entry name" value="MULTIFUNCTIONAL CCA PROTEIN"/>
    <property type="match status" value="1"/>
</dbReference>
<dbReference type="EMBL" id="DTEI01000070">
    <property type="protein sequence ID" value="HGU15795.1"/>
    <property type="molecule type" value="Genomic_DNA"/>
</dbReference>
<evidence type="ECO:0000259" key="12">
    <source>
        <dbReference type="SMART" id="SM00471"/>
    </source>
</evidence>
<keyword evidence="8" id="KW-0067">ATP-binding</keyword>
<evidence type="ECO:0000256" key="7">
    <source>
        <dbReference type="ARBA" id="ARBA00022800"/>
    </source>
</evidence>
<comment type="caution">
    <text evidence="13">The sequence shown here is derived from an EMBL/GenBank/DDBJ whole genome shotgun (WGS) entry which is preliminary data.</text>
</comment>
<evidence type="ECO:0000256" key="2">
    <source>
        <dbReference type="ARBA" id="ARBA00022679"/>
    </source>
</evidence>
<dbReference type="InterPro" id="IPR032828">
    <property type="entry name" value="PolyA_RNA-bd"/>
</dbReference>
<reference evidence="13" key="1">
    <citation type="journal article" date="2020" name="mSystems">
        <title>Genome- and Community-Level Interaction Insights into Carbon Utilization and Element Cycling Functions of Hydrothermarchaeota in Hydrothermal Sediment.</title>
        <authorList>
            <person name="Zhou Z."/>
            <person name="Liu Y."/>
            <person name="Xu W."/>
            <person name="Pan J."/>
            <person name="Luo Z.H."/>
            <person name="Li M."/>
        </authorList>
    </citation>
    <scope>NUCLEOTIDE SEQUENCE [LARGE SCALE GENOMIC DNA]</scope>
    <source>
        <strain evidence="13">SpSt-711</strain>
    </source>
</reference>
<dbReference type="Pfam" id="PF01743">
    <property type="entry name" value="PolyA_pol"/>
    <property type="match status" value="1"/>
</dbReference>
<feature type="domain" description="HD/PDEase" evidence="12">
    <location>
        <begin position="251"/>
        <end position="406"/>
    </location>
</feature>
<keyword evidence="10 11" id="KW-0694">RNA-binding</keyword>
<dbReference type="GO" id="GO:0046872">
    <property type="term" value="F:metal ion binding"/>
    <property type="evidence" value="ECO:0007669"/>
    <property type="project" value="UniProtKB-KW"/>
</dbReference>
<dbReference type="SUPFAM" id="SSF81301">
    <property type="entry name" value="Nucleotidyltransferase"/>
    <property type="match status" value="1"/>
</dbReference>
<evidence type="ECO:0000256" key="3">
    <source>
        <dbReference type="ARBA" id="ARBA00022694"/>
    </source>
</evidence>
<evidence type="ECO:0000256" key="8">
    <source>
        <dbReference type="ARBA" id="ARBA00022840"/>
    </source>
</evidence>
<keyword evidence="5" id="KW-0479">Metal-binding</keyword>
<evidence type="ECO:0000256" key="5">
    <source>
        <dbReference type="ARBA" id="ARBA00022723"/>
    </source>
</evidence>
<dbReference type="GO" id="GO:0008033">
    <property type="term" value="P:tRNA processing"/>
    <property type="evidence" value="ECO:0007669"/>
    <property type="project" value="UniProtKB-KW"/>
</dbReference>
<dbReference type="Gene3D" id="1.10.246.80">
    <property type="match status" value="1"/>
</dbReference>
<keyword evidence="7" id="KW-0692">RNA repair</keyword>
<dbReference type="Pfam" id="PF13735">
    <property type="entry name" value="tRNA_NucTran2_2"/>
    <property type="match status" value="1"/>
</dbReference>
<dbReference type="GO" id="GO:0016779">
    <property type="term" value="F:nucleotidyltransferase activity"/>
    <property type="evidence" value="ECO:0007669"/>
    <property type="project" value="UniProtKB-KW"/>
</dbReference>
<evidence type="ECO:0000256" key="9">
    <source>
        <dbReference type="ARBA" id="ARBA00022842"/>
    </source>
</evidence>
<accession>A0A7V4JQE3</accession>
<dbReference type="SMART" id="SM00471">
    <property type="entry name" value="HDc"/>
    <property type="match status" value="1"/>
</dbReference>
<dbReference type="Gene3D" id="1.10.3090.10">
    <property type="entry name" value="cca-adding enzyme, domain 2"/>
    <property type="match status" value="1"/>
</dbReference>
<dbReference type="GO" id="GO:0005524">
    <property type="term" value="F:ATP binding"/>
    <property type="evidence" value="ECO:0007669"/>
    <property type="project" value="UniProtKB-KW"/>
</dbReference>
<dbReference type="InterPro" id="IPR050124">
    <property type="entry name" value="tRNA_CCA-adding_enzyme"/>
</dbReference>
<dbReference type="InterPro" id="IPR006674">
    <property type="entry name" value="HD_domain"/>
</dbReference>
<dbReference type="InterPro" id="IPR043519">
    <property type="entry name" value="NT_sf"/>
</dbReference>
<dbReference type="PANTHER" id="PTHR47545">
    <property type="entry name" value="MULTIFUNCTIONAL CCA PROTEIN"/>
    <property type="match status" value="1"/>
</dbReference>
<dbReference type="Gene3D" id="3.30.460.10">
    <property type="entry name" value="Beta Polymerase, domain 2"/>
    <property type="match status" value="1"/>
</dbReference>
<comment type="similarity">
    <text evidence="11">Belongs to the tRNA nucleotidyltransferase/poly(A) polymerase family.</text>
</comment>
<sequence>MFLKFDETLKDKFFDLLDFPQEEKDLIISFLRKFKNREDFYLTGGSVRALFTSEKITDLDLTVKEDIADLVLFAQKFLNYHFVLLAPEWGIYRLTKGKNTIDFTSFRGETIEEDLKKRDFTFNAMGLPVKALFENKFLILDPFSGYKDLKEGVIRAIGEENIVEDPLRILRGYRFFAHGFGEIEENTREFFRIHKQKINWCAKERILQELLYILTSSKTFETFKLMDEDNLLTEIFPYLEKAKDIPQPTFHHLDVKDHLLETLKWIEKILKDPKKYLGIEKTSQMDKEDFILSVKLAGLFHDLGKAYTFEIKERITFYGHEKVSTELFKNMAENLRFKKDLINKVCNLIKNHMRPFHLLNEKEKGGLTLRAKRNLIKDVPHLEELFVVCMADSYASQGPDKELDYEERLKVFFHELFELKEELERESQKKRLITGDDLIKLGFKPGPLFKEILQDVEIQILEKKFTSKEELLEYIKEKYGKEKL</sequence>
<evidence type="ECO:0000256" key="11">
    <source>
        <dbReference type="RuleBase" id="RU003953"/>
    </source>
</evidence>
<evidence type="ECO:0000313" key="13">
    <source>
        <dbReference type="EMBL" id="HGU15795.1"/>
    </source>
</evidence>
<dbReference type="GO" id="GO:0003723">
    <property type="term" value="F:RNA binding"/>
    <property type="evidence" value="ECO:0007669"/>
    <property type="project" value="UniProtKB-KW"/>
</dbReference>
<evidence type="ECO:0000256" key="1">
    <source>
        <dbReference type="ARBA" id="ARBA00001946"/>
    </source>
</evidence>
<keyword evidence="4" id="KW-0548">Nucleotidyltransferase</keyword>